<evidence type="ECO:0000256" key="2">
    <source>
        <dbReference type="SAM" id="Phobius"/>
    </source>
</evidence>
<proteinExistence type="predicted"/>
<feature type="transmembrane region" description="Helical" evidence="2">
    <location>
        <begin position="6"/>
        <end position="23"/>
    </location>
</feature>
<feature type="transmembrane region" description="Helical" evidence="2">
    <location>
        <begin position="207"/>
        <end position="228"/>
    </location>
</feature>
<dbReference type="AlphaFoldDB" id="A0A644XL36"/>
<dbReference type="Pfam" id="PF13559">
    <property type="entry name" value="DUF4129"/>
    <property type="match status" value="1"/>
</dbReference>
<dbReference type="InterPro" id="IPR025403">
    <property type="entry name" value="TgpA-like_C"/>
</dbReference>
<evidence type="ECO:0000313" key="4">
    <source>
        <dbReference type="EMBL" id="MPM16906.1"/>
    </source>
</evidence>
<keyword evidence="2" id="KW-1133">Transmembrane helix</keyword>
<keyword evidence="2" id="KW-0472">Membrane</keyword>
<name>A0A644XL36_9ZZZZ</name>
<feature type="region of interest" description="Disordered" evidence="1">
    <location>
        <begin position="156"/>
        <end position="200"/>
    </location>
</feature>
<feature type="compositionally biased region" description="Basic and acidic residues" evidence="1">
    <location>
        <begin position="156"/>
        <end position="170"/>
    </location>
</feature>
<comment type="caution">
    <text evidence="4">The sequence shown here is derived from an EMBL/GenBank/DDBJ whole genome shotgun (WGS) entry which is preliminary data.</text>
</comment>
<reference evidence="4" key="1">
    <citation type="submission" date="2019-08" db="EMBL/GenBank/DDBJ databases">
        <authorList>
            <person name="Kucharzyk K."/>
            <person name="Murdoch R.W."/>
            <person name="Higgins S."/>
            <person name="Loffler F."/>
        </authorList>
    </citation>
    <scope>NUCLEOTIDE SEQUENCE</scope>
</reference>
<evidence type="ECO:0000256" key="1">
    <source>
        <dbReference type="SAM" id="MobiDB-lite"/>
    </source>
</evidence>
<feature type="domain" description="Protein-glutamine gamma-glutamyltransferase-like C-terminal" evidence="3">
    <location>
        <begin position="253"/>
        <end position="311"/>
    </location>
</feature>
<gene>
    <name evidence="4" type="ORF">SDC9_63288</name>
</gene>
<organism evidence="4">
    <name type="scientific">bioreactor metagenome</name>
    <dbReference type="NCBI Taxonomy" id="1076179"/>
    <lineage>
        <taxon>unclassified sequences</taxon>
        <taxon>metagenomes</taxon>
        <taxon>ecological metagenomes</taxon>
    </lineage>
</organism>
<feature type="transmembrane region" description="Helical" evidence="2">
    <location>
        <begin position="35"/>
        <end position="53"/>
    </location>
</feature>
<protein>
    <recommendedName>
        <fullName evidence="3">Protein-glutamine gamma-glutamyltransferase-like C-terminal domain-containing protein</fullName>
    </recommendedName>
</protein>
<feature type="transmembrane region" description="Helical" evidence="2">
    <location>
        <begin position="118"/>
        <end position="137"/>
    </location>
</feature>
<accession>A0A644XL36</accession>
<dbReference type="EMBL" id="VSSQ01002699">
    <property type="protein sequence ID" value="MPM16906.1"/>
    <property type="molecule type" value="Genomic_DNA"/>
</dbReference>
<evidence type="ECO:0000259" key="3">
    <source>
        <dbReference type="Pfam" id="PF13559"/>
    </source>
</evidence>
<keyword evidence="2" id="KW-0812">Transmembrane</keyword>
<feature type="transmembrane region" description="Helical" evidence="2">
    <location>
        <begin position="65"/>
        <end position="97"/>
    </location>
</feature>
<sequence>MRPPSRVFRSLLCLLAGMLLSLMELRFFGGVKENALTFVLISMVTVPAVFWYFRLEYGVAAPVFYTVFLAFLLELLGISVDVGVLLACLLVLAVLYMQSRMAAIEARPHAGALSRGPALVTVLLCALLVTGGTFEIYRQVLLPALPEGERVSLLERLTDTPEKEPKREEEQSPPPAPDLDPNAALEESAKGTKTAPALEPPSRSFSLGRAVLIAAVAGACFALTLAALRELRYRLWLRKMLASSPEEQVDAVYRCVVRAMAVCGYPRKPSETPLEYLGKERGDGAPVFPRQLQAVTESFLLSRYGGQAVSLPCKEECLAIFRALPQQVKRSRGRRFYYLNYLREMRRPFGPGLGKRFRRLTGKEGEMP</sequence>